<gene>
    <name evidence="4" type="primary">LOC111013438</name>
</gene>
<organism evidence="3 4">
    <name type="scientific">Momordica charantia</name>
    <name type="common">Bitter gourd</name>
    <name type="synonym">Balsam pear</name>
    <dbReference type="NCBI Taxonomy" id="3673"/>
    <lineage>
        <taxon>Eukaryota</taxon>
        <taxon>Viridiplantae</taxon>
        <taxon>Streptophyta</taxon>
        <taxon>Embryophyta</taxon>
        <taxon>Tracheophyta</taxon>
        <taxon>Spermatophyta</taxon>
        <taxon>Magnoliopsida</taxon>
        <taxon>eudicotyledons</taxon>
        <taxon>Gunneridae</taxon>
        <taxon>Pentapetalae</taxon>
        <taxon>rosids</taxon>
        <taxon>fabids</taxon>
        <taxon>Cucurbitales</taxon>
        <taxon>Cucurbitaceae</taxon>
        <taxon>Momordiceae</taxon>
        <taxon>Momordica</taxon>
    </lineage>
</organism>
<keyword evidence="3" id="KW-1185">Reference proteome</keyword>
<feature type="coiled-coil region" evidence="1">
    <location>
        <begin position="408"/>
        <end position="446"/>
    </location>
</feature>
<proteinExistence type="predicted"/>
<dbReference type="KEGG" id="mcha:111013438"/>
<evidence type="ECO:0000313" key="3">
    <source>
        <dbReference type="Proteomes" id="UP000504603"/>
    </source>
</evidence>
<keyword evidence="1" id="KW-0175">Coiled coil</keyword>
<dbReference type="GeneID" id="111013438"/>
<accession>A0A6J1CR12</accession>
<dbReference type="AlphaFoldDB" id="A0A6J1CR12"/>
<evidence type="ECO:0000256" key="1">
    <source>
        <dbReference type="SAM" id="Coils"/>
    </source>
</evidence>
<dbReference type="OrthoDB" id="1938144at2759"/>
<protein>
    <submittedName>
        <fullName evidence="4">Uncharacterized protein LOC111013438</fullName>
    </submittedName>
</protein>
<dbReference type="PANTHER" id="PTHR31973">
    <property type="entry name" value="POLYPROTEIN, PUTATIVE-RELATED"/>
    <property type="match status" value="1"/>
</dbReference>
<dbReference type="PANTHER" id="PTHR31973:SF187">
    <property type="entry name" value="MUTATOR TRANSPOSASE MUDRA PROTEIN"/>
    <property type="match status" value="1"/>
</dbReference>
<name>A0A6J1CR12_MOMCH</name>
<feature type="domain" description="MULE transposase" evidence="2">
    <location>
        <begin position="216"/>
        <end position="309"/>
    </location>
</feature>
<dbReference type="InterPro" id="IPR018289">
    <property type="entry name" value="MULE_transposase_dom"/>
</dbReference>
<evidence type="ECO:0000259" key="2">
    <source>
        <dbReference type="Pfam" id="PF10551"/>
    </source>
</evidence>
<evidence type="ECO:0000313" key="4">
    <source>
        <dbReference type="RefSeq" id="XP_022143568.1"/>
    </source>
</evidence>
<dbReference type="RefSeq" id="XP_022143568.1">
    <property type="nucleotide sequence ID" value="XM_022287876.1"/>
</dbReference>
<sequence length="447" mass="51258">MATERKCIEAVNGIRHRERGESTHPVVDENPMIYSLLLGGTELHTARYSFTNKTCVWCWLRYIDDSCIWRVVAHTVGKSSIFCISKYIAEHTCSVDVLNHDHRQGSSWVIANLIKDKLTGTSCIYRTKHIKEDVRKQCGVNLSYLKAYHAQELAYAMLRDQPEDSYADLHAYDEALKIENTGTVFQVQTDVFGNFRYMFMAMGASIRGFKTTIRHVLMVDDTHLKGKYKGVLLLGVAMDENNQIYLVAFSIVDNESDASWKWFMQNLKDIIGELDDLVFISDRHVSITNTTTQMFLGAFHGICTYPLTNNIKSRFKNNTLTKLYQDAAAAYHESVFKYYWNQIVSVGTGSLAEYLQEIGVERWARYYQALFPFLLGRSLSDRKQTMSSDEATSPVVNQVSSMAENNLQDATDAAIREAHEEIQSLKRKLRTTRHELNNKKLRLQQTE</sequence>
<dbReference type="Pfam" id="PF10551">
    <property type="entry name" value="MULE"/>
    <property type="match status" value="1"/>
</dbReference>
<dbReference type="Proteomes" id="UP000504603">
    <property type="component" value="Unplaced"/>
</dbReference>
<reference evidence="4" key="1">
    <citation type="submission" date="2025-08" db="UniProtKB">
        <authorList>
            <consortium name="RefSeq"/>
        </authorList>
    </citation>
    <scope>IDENTIFICATION</scope>
    <source>
        <strain evidence="4">OHB3-1</strain>
    </source>
</reference>